<accession>A0A212KX74</accession>
<organism evidence="2">
    <name type="scientific">uncultured Desulfovibrio sp</name>
    <dbReference type="NCBI Taxonomy" id="167968"/>
    <lineage>
        <taxon>Bacteria</taxon>
        <taxon>Pseudomonadati</taxon>
        <taxon>Thermodesulfobacteriota</taxon>
        <taxon>Desulfovibrionia</taxon>
        <taxon>Desulfovibrionales</taxon>
        <taxon>Desulfovibrionaceae</taxon>
        <taxon>Desulfovibrio</taxon>
        <taxon>environmental samples</taxon>
    </lineage>
</organism>
<dbReference type="CDD" id="cd16385">
    <property type="entry name" value="IcmL"/>
    <property type="match status" value="1"/>
</dbReference>
<evidence type="ECO:0000313" key="2">
    <source>
        <dbReference type="EMBL" id="SCM69883.1"/>
    </source>
</evidence>
<dbReference type="EMBL" id="FMJC01000001">
    <property type="protein sequence ID" value="SCM69883.1"/>
    <property type="molecule type" value="Genomic_DNA"/>
</dbReference>
<sequence length="245" mass="26719">MNWFKKKKPLPELATVDAEGTTAPTDVVENPSPDAPPAYNAETIIGGLGWYRSQYQRAMKLAVGLVLLLLVCIAVVVLLILKQPTPRYFAATPDLRLAPLIPLDKPVLTQQGLLNWVTETISNAVSLDFLEWREKLSNVRENFDDTAFKSFLASLGSSGILDMIKEKRLSVSAVVTRAPVITASGLVGGKMTWKVEFPLIVSYESSQGVESTQRLMATVLVARASTVLTPRGVVIQQVVLKRGDG</sequence>
<reference evidence="2" key="1">
    <citation type="submission" date="2016-08" db="EMBL/GenBank/DDBJ databases">
        <authorList>
            <person name="Seilhamer J.J."/>
        </authorList>
    </citation>
    <scope>NUCLEOTIDE SEQUENCE</scope>
    <source>
        <strain evidence="2">86-1</strain>
    </source>
</reference>
<keyword evidence="1" id="KW-0472">Membrane</keyword>
<keyword evidence="1" id="KW-1133">Transmembrane helix</keyword>
<dbReference type="InterPro" id="IPR021055">
    <property type="entry name" value="T4BSS_IcmL/DotI"/>
</dbReference>
<evidence type="ECO:0008006" key="3">
    <source>
        <dbReference type="Google" id="ProtNLM"/>
    </source>
</evidence>
<name>A0A212KX74_9BACT</name>
<gene>
    <name evidence="2" type="ORF">KL86DES1_10006</name>
</gene>
<feature type="transmembrane region" description="Helical" evidence="1">
    <location>
        <begin position="61"/>
        <end position="81"/>
    </location>
</feature>
<proteinExistence type="predicted"/>
<dbReference type="Pfam" id="PF11393">
    <property type="entry name" value="T4BSS_DotI_IcmL"/>
    <property type="match status" value="1"/>
</dbReference>
<dbReference type="RefSeq" id="WP_179981442.1">
    <property type="nucleotide sequence ID" value="NZ_LT608333.1"/>
</dbReference>
<keyword evidence="1" id="KW-0812">Transmembrane</keyword>
<protein>
    <recommendedName>
        <fullName evidence="3">IcmL protein</fullName>
    </recommendedName>
</protein>
<evidence type="ECO:0000256" key="1">
    <source>
        <dbReference type="SAM" id="Phobius"/>
    </source>
</evidence>
<dbReference type="AlphaFoldDB" id="A0A212KX74"/>